<accession>A0A4R5VI78</accession>
<dbReference type="GO" id="GO:0006537">
    <property type="term" value="P:glutamate biosynthetic process"/>
    <property type="evidence" value="ECO:0007669"/>
    <property type="project" value="UniProtKB-UniRule"/>
</dbReference>
<dbReference type="NCBIfam" id="TIGR01237">
    <property type="entry name" value="D1pyr5carbox2"/>
    <property type="match status" value="1"/>
</dbReference>
<dbReference type="InterPro" id="IPR047597">
    <property type="entry name" value="RocA_bacillales"/>
</dbReference>
<dbReference type="PROSITE" id="PS00687">
    <property type="entry name" value="ALDEHYDE_DEHYDR_GLU"/>
    <property type="match status" value="1"/>
</dbReference>
<keyword evidence="2 6" id="KW-0560">Oxidoreductase</keyword>
<evidence type="ECO:0000256" key="1">
    <source>
        <dbReference type="ARBA" id="ARBA00004786"/>
    </source>
</evidence>
<organism evidence="9 10">
    <name type="scientific">Bacillus salipaludis</name>
    <dbReference type="NCBI Taxonomy" id="2547811"/>
    <lineage>
        <taxon>Bacteria</taxon>
        <taxon>Bacillati</taxon>
        <taxon>Bacillota</taxon>
        <taxon>Bacilli</taxon>
        <taxon>Bacillales</taxon>
        <taxon>Bacillaceae</taxon>
        <taxon>Bacillus</taxon>
    </lineage>
</organism>
<dbReference type="InterPro" id="IPR029510">
    <property type="entry name" value="Ald_DH_CS_GLU"/>
</dbReference>
<dbReference type="GO" id="GO:0004657">
    <property type="term" value="F:proline dehydrogenase activity"/>
    <property type="evidence" value="ECO:0007669"/>
    <property type="project" value="UniProtKB-ARBA"/>
</dbReference>
<dbReference type="CDD" id="cd07124">
    <property type="entry name" value="ALDH_PutA-P5CDH-RocA"/>
    <property type="match status" value="1"/>
</dbReference>
<evidence type="ECO:0000313" key="9">
    <source>
        <dbReference type="EMBL" id="TDK54230.1"/>
    </source>
</evidence>
<dbReference type="UniPathway" id="UPA00261">
    <property type="reaction ID" value="UER00374"/>
</dbReference>
<proteinExistence type="inferred from homology"/>
<comment type="catalytic activity">
    <reaction evidence="4 6">
        <text>L-glutamate 5-semialdehyde + NAD(+) + H2O = L-glutamate + NADH + 2 H(+)</text>
        <dbReference type="Rhea" id="RHEA:30235"/>
        <dbReference type="ChEBI" id="CHEBI:15377"/>
        <dbReference type="ChEBI" id="CHEBI:15378"/>
        <dbReference type="ChEBI" id="CHEBI:29985"/>
        <dbReference type="ChEBI" id="CHEBI:57540"/>
        <dbReference type="ChEBI" id="CHEBI:57945"/>
        <dbReference type="ChEBI" id="CHEBI:58066"/>
        <dbReference type="EC" id="1.2.1.88"/>
    </reaction>
</comment>
<dbReference type="RefSeq" id="WP_133340461.1">
    <property type="nucleotide sequence ID" value="NZ_SMYO01000050.1"/>
</dbReference>
<comment type="similarity">
    <text evidence="5 6">Belongs to the aldehyde dehydrogenase family. RocA subfamily.</text>
</comment>
<dbReference type="GO" id="GO:0003842">
    <property type="term" value="F:L-glutamate gamma-semialdehyde dehydrogenase activity"/>
    <property type="evidence" value="ECO:0007669"/>
    <property type="project" value="UniProtKB-UniRule"/>
</dbReference>
<dbReference type="InterPro" id="IPR016161">
    <property type="entry name" value="Ald_DH/histidinol_DH"/>
</dbReference>
<dbReference type="NCBIfam" id="NF002852">
    <property type="entry name" value="PRK03137.1"/>
    <property type="match status" value="1"/>
</dbReference>
<dbReference type="AlphaFoldDB" id="A0A4R5VI78"/>
<evidence type="ECO:0000256" key="7">
    <source>
        <dbReference type="PROSITE-ProRule" id="PRU10007"/>
    </source>
</evidence>
<dbReference type="GO" id="GO:0009898">
    <property type="term" value="C:cytoplasmic side of plasma membrane"/>
    <property type="evidence" value="ECO:0007669"/>
    <property type="project" value="TreeGrafter"/>
</dbReference>
<dbReference type="Pfam" id="PF00171">
    <property type="entry name" value="Aldedh"/>
    <property type="match status" value="1"/>
</dbReference>
<dbReference type="PANTHER" id="PTHR42862">
    <property type="entry name" value="DELTA-1-PYRROLINE-5-CARBOXYLATE DEHYDROGENASE 1, ISOFORM A-RELATED"/>
    <property type="match status" value="1"/>
</dbReference>
<gene>
    <name evidence="9" type="primary">pruA</name>
    <name evidence="6" type="synonym">rocA</name>
    <name evidence="9" type="ORF">E2K98_29485</name>
</gene>
<dbReference type="GO" id="GO:0010133">
    <property type="term" value="P:L-proline catabolic process to L-glutamate"/>
    <property type="evidence" value="ECO:0007669"/>
    <property type="project" value="UniProtKB-UniPathway"/>
</dbReference>
<feature type="domain" description="Aldehyde dehydrogenase" evidence="8">
    <location>
        <begin position="57"/>
        <end position="517"/>
    </location>
</feature>
<evidence type="ECO:0000259" key="8">
    <source>
        <dbReference type="Pfam" id="PF00171"/>
    </source>
</evidence>
<dbReference type="InterPro" id="IPR050485">
    <property type="entry name" value="Proline_metab_enzyme"/>
</dbReference>
<comment type="pathway">
    <text evidence="1 6">Amino-acid degradation; L-proline degradation into L-glutamate; L-glutamate from L-proline: step 2/2.</text>
</comment>
<dbReference type="InterPro" id="IPR016160">
    <property type="entry name" value="Ald_DH_CS_CYS"/>
</dbReference>
<sequence length="522" mass="57533">MITDYQNTIAPYKHEPFTDFTIKENKQAFEDALMFVQSQLGGEYPLVIGGERIRTDKKTISVNPSNKEEVIGTVSKANQELAEKAMQAALSTFETWKNHDPEERANILFRAAGILRRRKHEFSAYLVKEAGKPWREADADTAEAIDFLEFYARQMVQLKDGVPVNSRDGEINKFHYIPLGVGIIISPFNFPLAIMAGTVTAAIVAGNTVLLKPSANTPVVAAKFVEVMEEAGLPQGVLNFVPGDSSEMGDYLIDHPKTRFISFTGSREVGCRIYERAAKVQPDQIWLKRVIAEMGGKDTVVVDKDADLDLAASSIVYSAFGFSGQKCSAGSRAVVHQDVYDEVLEKAVALTNTLTVGNPEDVNSYMGPVISQSSYNKIMKYIGIGKEEGRLMTGGEGDDSKGYFIQPTVIADMHEKARLMQEEIFGPVLAICKARDFDHMMEIANNTDYGLTGALITNNREHIERAKREFHVGNLYFNRGCTGAIVGYQPFGGFNMSGTDSKAGGPDYLILHMQAKTTSETL</sequence>
<evidence type="ECO:0000256" key="5">
    <source>
        <dbReference type="ARBA" id="ARBA00061617"/>
    </source>
</evidence>
<dbReference type="FunFam" id="3.40.309.10:FF:000005">
    <property type="entry name" value="1-pyrroline-5-carboxylate dehydrogenase 1"/>
    <property type="match status" value="1"/>
</dbReference>
<evidence type="ECO:0000313" key="10">
    <source>
        <dbReference type="Proteomes" id="UP000295132"/>
    </source>
</evidence>
<dbReference type="EC" id="1.2.1.88" evidence="6"/>
<evidence type="ECO:0000256" key="6">
    <source>
        <dbReference type="HAMAP-Rule" id="MF_00733"/>
    </source>
</evidence>
<reference evidence="9 10" key="1">
    <citation type="submission" date="2019-03" db="EMBL/GenBank/DDBJ databases">
        <title>Bacillus niacini sp. nov. a Nicotinate-Metabolizing Mesophile Isolated from Soil.</title>
        <authorList>
            <person name="Zhang G."/>
        </authorList>
    </citation>
    <scope>NUCLEOTIDE SEQUENCE [LARGE SCALE GENOMIC DNA]</scope>
    <source>
        <strain evidence="9 10">WN066</strain>
    </source>
</reference>
<evidence type="ECO:0000256" key="2">
    <source>
        <dbReference type="ARBA" id="ARBA00023002"/>
    </source>
</evidence>
<comment type="caution">
    <text evidence="9">The sequence shown here is derived from an EMBL/GenBank/DDBJ whole genome shotgun (WGS) entry which is preliminary data.</text>
</comment>
<dbReference type="Gene3D" id="3.40.309.10">
    <property type="entry name" value="Aldehyde Dehydrogenase, Chain A, domain 2"/>
    <property type="match status" value="1"/>
</dbReference>
<dbReference type="PROSITE" id="PS00070">
    <property type="entry name" value="ALDEHYDE_DEHYDR_CYS"/>
    <property type="match status" value="1"/>
</dbReference>
<keyword evidence="3 6" id="KW-0520">NAD</keyword>
<dbReference type="Proteomes" id="UP000295132">
    <property type="component" value="Unassembled WGS sequence"/>
</dbReference>
<dbReference type="EMBL" id="SMYO01000050">
    <property type="protein sequence ID" value="TDK54230.1"/>
    <property type="molecule type" value="Genomic_DNA"/>
</dbReference>
<dbReference type="InterPro" id="IPR016163">
    <property type="entry name" value="Ald_DH_C"/>
</dbReference>
<protein>
    <recommendedName>
        <fullName evidence="6">1-pyrroline-5-carboxylate dehydrogenase</fullName>
        <shortName evidence="6">P5C dehydrogenase</shortName>
        <ecNumber evidence="6">1.2.1.88</ecNumber>
    </recommendedName>
    <alternativeName>
        <fullName evidence="6">L-glutamate gamma-semialdehyde dehydrogenase</fullName>
    </alternativeName>
</protein>
<feature type="active site" evidence="6">
    <location>
        <position position="327"/>
    </location>
</feature>
<dbReference type="PANTHER" id="PTHR42862:SF1">
    <property type="entry name" value="DELTA-1-PYRROLINE-5-CARBOXYLATE DEHYDROGENASE 2, ISOFORM A-RELATED"/>
    <property type="match status" value="1"/>
</dbReference>
<dbReference type="SUPFAM" id="SSF53720">
    <property type="entry name" value="ALDH-like"/>
    <property type="match status" value="1"/>
</dbReference>
<dbReference type="InterPro" id="IPR005932">
    <property type="entry name" value="RocA"/>
</dbReference>
<name>A0A4R5VI78_9BACI</name>
<dbReference type="InterPro" id="IPR016162">
    <property type="entry name" value="Ald_DH_N"/>
</dbReference>
<evidence type="ECO:0000256" key="4">
    <source>
        <dbReference type="ARBA" id="ARBA00048142"/>
    </source>
</evidence>
<dbReference type="HAMAP" id="MF_00733">
    <property type="entry name" value="RocA"/>
    <property type="match status" value="1"/>
</dbReference>
<dbReference type="Gene3D" id="3.40.605.10">
    <property type="entry name" value="Aldehyde Dehydrogenase, Chain A, domain 1"/>
    <property type="match status" value="1"/>
</dbReference>
<feature type="active site" evidence="6 7">
    <location>
        <position position="293"/>
    </location>
</feature>
<dbReference type="FunFam" id="3.40.605.10:FF:000045">
    <property type="entry name" value="1-pyrroline-5-carboxylate dehydrogenase 1"/>
    <property type="match status" value="1"/>
</dbReference>
<dbReference type="InterPro" id="IPR015590">
    <property type="entry name" value="Aldehyde_DH_dom"/>
</dbReference>
<evidence type="ECO:0000256" key="3">
    <source>
        <dbReference type="ARBA" id="ARBA00023027"/>
    </source>
</evidence>